<name>A0A9J9L0F5_ENT38</name>
<proteinExistence type="predicted"/>
<dbReference type="KEGG" id="ent:Ent638_2910"/>
<accession>A0A9J9L0F5</accession>
<dbReference type="InterPro" id="IPR017739">
    <property type="entry name" value="T6SS-assoc_VCA0119"/>
</dbReference>
<dbReference type="OrthoDB" id="1522895at2"/>
<keyword evidence="3" id="KW-1185">Reference proteome</keyword>
<dbReference type="Proteomes" id="UP000000230">
    <property type="component" value="Chromosome"/>
</dbReference>
<gene>
    <name evidence="2" type="ordered locus">Ent638_2910</name>
</gene>
<dbReference type="InterPro" id="IPR010657">
    <property type="entry name" value="ImpA_N"/>
</dbReference>
<evidence type="ECO:0000313" key="2">
    <source>
        <dbReference type="EMBL" id="ABP61575.1"/>
    </source>
</evidence>
<evidence type="ECO:0000313" key="3">
    <source>
        <dbReference type="Proteomes" id="UP000000230"/>
    </source>
</evidence>
<dbReference type="EMBL" id="CP000653">
    <property type="protein sequence ID" value="ABP61575.1"/>
    <property type="molecule type" value="Genomic_DNA"/>
</dbReference>
<feature type="domain" description="ImpA N-terminal" evidence="1">
    <location>
        <begin position="36"/>
        <end position="141"/>
    </location>
</feature>
<dbReference type="AlphaFoldDB" id="A0A9J9L0F5"/>
<sequence length="791" mass="89265">MATAETLLTLCLPDADQRSALLAKSRESLSLWSPWLTPLATGNGAGDDPTYEDDFQVMREEINKLSGTDSGVLCRLAESILTQHARDIRVVTWYAWARLQRDGDAGLTDGVLLLAAMLDQAGQHCHPQRSTARLAALDWLNSDKVLDAFSRWPDVTREPDYRAQLKRLYLQQSWTELIEQVDVMFTEGGNRFWLDLQWYLWQGLIRAGNPWEQWADYIMSDLKLMLKRLPGLETLAWNDGTPLADEVTLGWIVEKVNNDMPVFTEEPTGLKGAQTDDIFALEAEAMEKGDSAGPEAALGWLQSRPGMATPRSRWLLRLLMARVAEQYGRNELALHLLGELTASAPKLTLSDWEPGLLFDVQARRLRLLRMKAGRSESDKVRFAPEMDSLLAGLIALDPARAMVLCGYPVTFEAGGMDDTSQCLLGLVGLGIPGTAEQVATPVSRFLALLGTMRIPTRNAEGTRDAIIAYINAHEAAFARYLREMPLNNRKLPLWQQADMVWGNRVLPNIRPMKERYMQAYILRTHNDIQAFNIGHAMSNIGKGITECWDGWMTQEEIETISELQSIASKLDQQLSTTISGGWEEGRLTYRAESIINANPLPAEIPRYELDRSVRIEADEKPSQTGIYLPDIDFAPACFISASYHLPPEARRGIERSDYVGLDGKPSYGWKKSEWAKTGWTLIRRIEGEFIDVPPEGFFPEGKPAELYNWSQREKKLLQEERERITCWSGAFAPFNGRWATIVNGTTQYIQTHTGQAMPEFEDKQGKKHRACWSLLKRDDDGNVFIIPDLMR</sequence>
<dbReference type="PANTHER" id="PTHR37024">
    <property type="entry name" value="TYPE VI SECRETION SYSTEM DUF2094 AND IMPA-RELATED DOMAIN PROTEIN"/>
    <property type="match status" value="1"/>
</dbReference>
<reference evidence="3" key="1">
    <citation type="journal article" date="2010" name="PLoS Genet.">
        <title>Genome sequence of the plant growth promoting endophytic bacterium Enterobacter sp. 638.</title>
        <authorList>
            <person name="Taghavi S."/>
            <person name="van der Lelie D."/>
            <person name="Hoffman A."/>
            <person name="Zhang Y.B."/>
            <person name="Walla M.D."/>
            <person name="Vangronsveld J."/>
            <person name="Newman L."/>
            <person name="Monchy S."/>
        </authorList>
    </citation>
    <scope>NUCLEOTIDE SEQUENCE [LARGE SCALE GENOMIC DNA]</scope>
    <source>
        <strain evidence="3">638</strain>
    </source>
</reference>
<evidence type="ECO:0000259" key="1">
    <source>
        <dbReference type="Pfam" id="PF06812"/>
    </source>
</evidence>
<organism evidence="2 3">
    <name type="scientific">Enterobacter sp. (strain 638)</name>
    <dbReference type="NCBI Taxonomy" id="399742"/>
    <lineage>
        <taxon>Bacteria</taxon>
        <taxon>Pseudomonadati</taxon>
        <taxon>Pseudomonadota</taxon>
        <taxon>Gammaproteobacteria</taxon>
        <taxon>Enterobacterales</taxon>
        <taxon>Enterobacteriaceae</taxon>
        <taxon>Enterobacter</taxon>
    </lineage>
</organism>
<protein>
    <submittedName>
        <fullName evidence="2">ImpA domain protein</fullName>
    </submittedName>
</protein>
<dbReference type="Pfam" id="PF06812">
    <property type="entry name" value="ImpA_N"/>
    <property type="match status" value="1"/>
</dbReference>
<dbReference type="Pfam" id="PF16989">
    <property type="entry name" value="T6SS_VasJ"/>
    <property type="match status" value="1"/>
</dbReference>
<dbReference type="PANTHER" id="PTHR37024:SF5">
    <property type="entry name" value="IMPA N-TERMINAL DOMAIN-CONTAINING PROTEIN"/>
    <property type="match status" value="1"/>
</dbReference>